<dbReference type="Gene3D" id="3.90.76.10">
    <property type="entry name" value="Dipeptide-binding Protein, Domain 1"/>
    <property type="match status" value="1"/>
</dbReference>
<dbReference type="Gene3D" id="3.10.105.10">
    <property type="entry name" value="Dipeptide-binding Protein, Domain 3"/>
    <property type="match status" value="1"/>
</dbReference>
<gene>
    <name evidence="3" type="ORF">GCM10022287_32240</name>
</gene>
<proteinExistence type="predicted"/>
<dbReference type="EMBL" id="BAABBW010000005">
    <property type="protein sequence ID" value="GAA4179629.1"/>
    <property type="molecule type" value="Genomic_DNA"/>
</dbReference>
<sequence length="597" mass="64391">MKIKRIGVGLAAVAATAALALTGCSGTSNNSSGDEINKSQALTIAQNGPFNAYNSNTGNDYTTYNSNVTYMTWSSFNYYDNTPKLVKNTKFGTYKVLSEDPLTVKYTVNKGVKWSDGTAVNAADLLLQWASMTTKYNDEKGQVNFTSVSAGSVPLDESAPPTVSDDDRSITFKYATPFVDWEQLAFNPGVSAHGTYNVAFPDKKLSGAAANKAVIDAVENNDTTTLAALAKVWATGYEFSGDLPTDKNLYLSDGPYVITALKKDQYVTLERNKNYTWGPIPKVDKLTIRFIQDPTAEVQALQNGEVSIIQGQADADTVASLKDLKGVTTKTENGSTYEHVDLTFNNKGPFDPATYGGDANKAQLVREAFLHALPRQQIIDNLIKPINPDSKVMNSQTFLPGTPGYTASVANNGSAQYADGGTDAGIAKAKDLLKQAGVTTPVNVRFLYGKSNTRRAQEYALIKAAGAKAGFNVIDDGDDNWSSILGNGSYDAALFAWQYSSLAVTGSQAAIQTGGGNNFSGYSNKTVDAAWTKVASSFDKSDQTAGLKTIDKEMWNDAYGATIFQFPDVVAYASNVKNVSYSPLSPNQFWNFWEWTK</sequence>
<comment type="caution">
    <text evidence="3">The sequence shown here is derived from an EMBL/GenBank/DDBJ whole genome shotgun (WGS) entry which is preliminary data.</text>
</comment>
<evidence type="ECO:0000256" key="1">
    <source>
        <dbReference type="SAM" id="SignalP"/>
    </source>
</evidence>
<name>A0ABP8A8H1_9MICO</name>
<dbReference type="Pfam" id="PF00496">
    <property type="entry name" value="SBP_bac_5"/>
    <property type="match status" value="1"/>
</dbReference>
<dbReference type="InterPro" id="IPR039424">
    <property type="entry name" value="SBP_5"/>
</dbReference>
<dbReference type="InterPro" id="IPR030678">
    <property type="entry name" value="Peptide/Ni-bd"/>
</dbReference>
<dbReference type="PANTHER" id="PTHR30290">
    <property type="entry name" value="PERIPLASMIC BINDING COMPONENT OF ABC TRANSPORTER"/>
    <property type="match status" value="1"/>
</dbReference>
<reference evidence="4" key="1">
    <citation type="journal article" date="2019" name="Int. J. Syst. Evol. Microbiol.">
        <title>The Global Catalogue of Microorganisms (GCM) 10K type strain sequencing project: providing services to taxonomists for standard genome sequencing and annotation.</title>
        <authorList>
            <consortium name="The Broad Institute Genomics Platform"/>
            <consortium name="The Broad Institute Genome Sequencing Center for Infectious Disease"/>
            <person name="Wu L."/>
            <person name="Ma J."/>
        </authorList>
    </citation>
    <scope>NUCLEOTIDE SEQUENCE [LARGE SCALE GENOMIC DNA]</scope>
    <source>
        <strain evidence="4">JCM 17591</strain>
    </source>
</reference>
<accession>A0ABP8A8H1</accession>
<protein>
    <submittedName>
        <fullName evidence="3">ABC transporter family substrate-binding protein</fullName>
    </submittedName>
</protein>
<dbReference type="RefSeq" id="WP_344756304.1">
    <property type="nucleotide sequence ID" value="NZ_BAABBW010000005.1"/>
</dbReference>
<dbReference type="PIRSF" id="PIRSF002741">
    <property type="entry name" value="MppA"/>
    <property type="match status" value="1"/>
</dbReference>
<dbReference type="Gene3D" id="3.40.190.10">
    <property type="entry name" value="Periplasmic binding protein-like II"/>
    <property type="match status" value="1"/>
</dbReference>
<feature type="chain" id="PRO_5046104874" evidence="1">
    <location>
        <begin position="21"/>
        <end position="597"/>
    </location>
</feature>
<dbReference type="PANTHER" id="PTHR30290:SF65">
    <property type="entry name" value="MONOACYL PHOSPHATIDYLINOSITOL TETRAMANNOSIDE-BINDING PROTEIN LPQW-RELATED"/>
    <property type="match status" value="1"/>
</dbReference>
<organism evidence="3 4">
    <name type="scientific">Gryllotalpicola koreensis</name>
    <dbReference type="NCBI Taxonomy" id="993086"/>
    <lineage>
        <taxon>Bacteria</taxon>
        <taxon>Bacillati</taxon>
        <taxon>Actinomycetota</taxon>
        <taxon>Actinomycetes</taxon>
        <taxon>Micrococcales</taxon>
        <taxon>Microbacteriaceae</taxon>
        <taxon>Gryllotalpicola</taxon>
    </lineage>
</organism>
<dbReference type="CDD" id="cd08501">
    <property type="entry name" value="PBP2_Lpqw"/>
    <property type="match status" value="1"/>
</dbReference>
<feature type="domain" description="Solute-binding protein family 5" evidence="2">
    <location>
        <begin position="97"/>
        <end position="507"/>
    </location>
</feature>
<dbReference type="InterPro" id="IPR000914">
    <property type="entry name" value="SBP_5_dom"/>
</dbReference>
<dbReference type="PROSITE" id="PS51257">
    <property type="entry name" value="PROKAR_LIPOPROTEIN"/>
    <property type="match status" value="1"/>
</dbReference>
<feature type="signal peptide" evidence="1">
    <location>
        <begin position="1"/>
        <end position="20"/>
    </location>
</feature>
<keyword evidence="4" id="KW-1185">Reference proteome</keyword>
<dbReference type="SUPFAM" id="SSF53850">
    <property type="entry name" value="Periplasmic binding protein-like II"/>
    <property type="match status" value="1"/>
</dbReference>
<evidence type="ECO:0000313" key="3">
    <source>
        <dbReference type="EMBL" id="GAA4179629.1"/>
    </source>
</evidence>
<dbReference type="Proteomes" id="UP001501079">
    <property type="component" value="Unassembled WGS sequence"/>
</dbReference>
<evidence type="ECO:0000259" key="2">
    <source>
        <dbReference type="Pfam" id="PF00496"/>
    </source>
</evidence>
<keyword evidence="1" id="KW-0732">Signal</keyword>
<evidence type="ECO:0000313" key="4">
    <source>
        <dbReference type="Proteomes" id="UP001501079"/>
    </source>
</evidence>